<feature type="chain" id="PRO_5046659052" description="Lipoprotein" evidence="2">
    <location>
        <begin position="22"/>
        <end position="184"/>
    </location>
</feature>
<sequence length="184" mass="20590">MKKFITAILAASLTLSLVACSAKEQKTTAADTKPQQETKQEVKKDQLDPDFKAKEVTQFSDILDNLGNKDYFYLDAAGGTIKILDKAKFKTYADKAKAIREKAMTDQKVDMANTKVYTYYSNVSGKKTEKDFVVVLDANKVPTDLYEVTMTISDSDEPTLKDAKKVDKAVDDKFKELFKKADAK</sequence>
<keyword evidence="2" id="KW-0732">Signal</keyword>
<evidence type="ECO:0000256" key="2">
    <source>
        <dbReference type="SAM" id="SignalP"/>
    </source>
</evidence>
<evidence type="ECO:0000313" key="4">
    <source>
        <dbReference type="Proteomes" id="UP000632377"/>
    </source>
</evidence>
<gene>
    <name evidence="3" type="ORF">JK636_10720</name>
</gene>
<dbReference type="Proteomes" id="UP000632377">
    <property type="component" value="Unassembled WGS sequence"/>
</dbReference>
<comment type="caution">
    <text evidence="3">The sequence shown here is derived from an EMBL/GenBank/DDBJ whole genome shotgun (WGS) entry which is preliminary data.</text>
</comment>
<dbReference type="PROSITE" id="PS51257">
    <property type="entry name" value="PROKAR_LIPOPROTEIN"/>
    <property type="match status" value="1"/>
</dbReference>
<accession>A0ABS1TBU9</accession>
<reference evidence="3 4" key="1">
    <citation type="submission" date="2021-01" db="EMBL/GenBank/DDBJ databases">
        <title>Genome public.</title>
        <authorList>
            <person name="Liu C."/>
            <person name="Sun Q."/>
        </authorList>
    </citation>
    <scope>NUCLEOTIDE SEQUENCE [LARGE SCALE GENOMIC DNA]</scope>
    <source>
        <strain evidence="3 4">YIM B02515</strain>
    </source>
</reference>
<organism evidence="3 4">
    <name type="scientific">Clostridium rhizosphaerae</name>
    <dbReference type="NCBI Taxonomy" id="2803861"/>
    <lineage>
        <taxon>Bacteria</taxon>
        <taxon>Bacillati</taxon>
        <taxon>Bacillota</taxon>
        <taxon>Clostridia</taxon>
        <taxon>Eubacteriales</taxon>
        <taxon>Clostridiaceae</taxon>
        <taxon>Clostridium</taxon>
    </lineage>
</organism>
<feature type="region of interest" description="Disordered" evidence="1">
    <location>
        <begin position="25"/>
        <end position="46"/>
    </location>
</feature>
<protein>
    <recommendedName>
        <fullName evidence="5">Lipoprotein</fullName>
    </recommendedName>
</protein>
<dbReference type="EMBL" id="JAESWC010000004">
    <property type="protein sequence ID" value="MBL4936232.1"/>
    <property type="molecule type" value="Genomic_DNA"/>
</dbReference>
<proteinExistence type="predicted"/>
<evidence type="ECO:0000313" key="3">
    <source>
        <dbReference type="EMBL" id="MBL4936232.1"/>
    </source>
</evidence>
<name>A0ABS1TBU9_9CLOT</name>
<feature type="compositionally biased region" description="Basic and acidic residues" evidence="1">
    <location>
        <begin position="34"/>
        <end position="46"/>
    </location>
</feature>
<evidence type="ECO:0000256" key="1">
    <source>
        <dbReference type="SAM" id="MobiDB-lite"/>
    </source>
</evidence>
<dbReference type="RefSeq" id="WP_202748936.1">
    <property type="nucleotide sequence ID" value="NZ_JAESWC010000004.1"/>
</dbReference>
<keyword evidence="4" id="KW-1185">Reference proteome</keyword>
<evidence type="ECO:0008006" key="5">
    <source>
        <dbReference type="Google" id="ProtNLM"/>
    </source>
</evidence>
<feature type="signal peptide" evidence="2">
    <location>
        <begin position="1"/>
        <end position="21"/>
    </location>
</feature>